<gene>
    <name evidence="2" type="ORF">ACFQ5X_46720</name>
</gene>
<dbReference type="SMART" id="SM00347">
    <property type="entry name" value="HTH_MARR"/>
    <property type="match status" value="1"/>
</dbReference>
<evidence type="ECO:0000259" key="1">
    <source>
        <dbReference type="PROSITE" id="PS50995"/>
    </source>
</evidence>
<sequence length="155" mass="16991">MADAIKPEQTVKPLTVDEEAFLRALGRVTATLSRAVDADMLMEQPISGTEYTVLVHLSEAPDAQLRMSDLANTCGMSVSGMTRVVTRLESQSLVLRKRCPNDGRGWLASLTTAGRTRLEQAWPTNLASVRRHVFSRLEGCDIAAAARVLERIAPR</sequence>
<feature type="domain" description="HTH marR-type" evidence="1">
    <location>
        <begin position="18"/>
        <end position="154"/>
    </location>
</feature>
<organism evidence="2 3">
    <name type="scientific">Streptomyces kaempferi</name>
    <dbReference type="NCBI Taxonomy" id="333725"/>
    <lineage>
        <taxon>Bacteria</taxon>
        <taxon>Bacillati</taxon>
        <taxon>Actinomycetota</taxon>
        <taxon>Actinomycetes</taxon>
        <taxon>Kitasatosporales</taxon>
        <taxon>Streptomycetaceae</taxon>
        <taxon>Streptomyces</taxon>
    </lineage>
</organism>
<dbReference type="InterPro" id="IPR000835">
    <property type="entry name" value="HTH_MarR-typ"/>
</dbReference>
<dbReference type="Pfam" id="PF12802">
    <property type="entry name" value="MarR_2"/>
    <property type="match status" value="1"/>
</dbReference>
<dbReference type="InterPro" id="IPR036388">
    <property type="entry name" value="WH-like_DNA-bd_sf"/>
</dbReference>
<evidence type="ECO:0000313" key="2">
    <source>
        <dbReference type="EMBL" id="MFD1313218.1"/>
    </source>
</evidence>
<dbReference type="InterPro" id="IPR036390">
    <property type="entry name" value="WH_DNA-bd_sf"/>
</dbReference>
<dbReference type="EMBL" id="JBHTMM010000171">
    <property type="protein sequence ID" value="MFD1313218.1"/>
    <property type="molecule type" value="Genomic_DNA"/>
</dbReference>
<dbReference type="Proteomes" id="UP001597058">
    <property type="component" value="Unassembled WGS sequence"/>
</dbReference>
<name>A0ABW3XVP2_9ACTN</name>
<dbReference type="PANTHER" id="PTHR33164:SF99">
    <property type="entry name" value="MARR FAMILY REGULATORY PROTEIN"/>
    <property type="match status" value="1"/>
</dbReference>
<reference evidence="3" key="1">
    <citation type="journal article" date="2019" name="Int. J. Syst. Evol. Microbiol.">
        <title>The Global Catalogue of Microorganisms (GCM) 10K type strain sequencing project: providing services to taxonomists for standard genome sequencing and annotation.</title>
        <authorList>
            <consortium name="The Broad Institute Genomics Platform"/>
            <consortium name="The Broad Institute Genome Sequencing Center for Infectious Disease"/>
            <person name="Wu L."/>
            <person name="Ma J."/>
        </authorList>
    </citation>
    <scope>NUCLEOTIDE SEQUENCE [LARGE SCALE GENOMIC DNA]</scope>
    <source>
        <strain evidence="3">CGMCC 4.7020</strain>
    </source>
</reference>
<comment type="caution">
    <text evidence="2">The sequence shown here is derived from an EMBL/GenBank/DDBJ whole genome shotgun (WGS) entry which is preliminary data.</text>
</comment>
<dbReference type="Gene3D" id="1.10.10.10">
    <property type="entry name" value="Winged helix-like DNA-binding domain superfamily/Winged helix DNA-binding domain"/>
    <property type="match status" value="1"/>
</dbReference>
<protein>
    <submittedName>
        <fullName evidence="2">MarR family winged helix-turn-helix transcriptional regulator</fullName>
    </submittedName>
</protein>
<dbReference type="PROSITE" id="PS50995">
    <property type="entry name" value="HTH_MARR_2"/>
    <property type="match status" value="1"/>
</dbReference>
<dbReference type="RefSeq" id="WP_381241855.1">
    <property type="nucleotide sequence ID" value="NZ_JBHSKH010000103.1"/>
</dbReference>
<evidence type="ECO:0000313" key="3">
    <source>
        <dbReference type="Proteomes" id="UP001597058"/>
    </source>
</evidence>
<dbReference type="SUPFAM" id="SSF46785">
    <property type="entry name" value="Winged helix' DNA-binding domain"/>
    <property type="match status" value="1"/>
</dbReference>
<dbReference type="InterPro" id="IPR039422">
    <property type="entry name" value="MarR/SlyA-like"/>
</dbReference>
<keyword evidence="3" id="KW-1185">Reference proteome</keyword>
<proteinExistence type="predicted"/>
<dbReference type="PANTHER" id="PTHR33164">
    <property type="entry name" value="TRANSCRIPTIONAL REGULATOR, MARR FAMILY"/>
    <property type="match status" value="1"/>
</dbReference>
<accession>A0ABW3XVP2</accession>